<reference evidence="2 3" key="1">
    <citation type="submission" date="2016-10" db="EMBL/GenBank/DDBJ databases">
        <authorList>
            <person name="de Groot N.N."/>
        </authorList>
    </citation>
    <scope>NUCLEOTIDE SEQUENCE [LARGE SCALE GENOMIC DNA]</scope>
    <source>
        <strain evidence="2 3">DSM 43941</strain>
    </source>
</reference>
<dbReference type="SUPFAM" id="SSF48452">
    <property type="entry name" value="TPR-like"/>
    <property type="match status" value="1"/>
</dbReference>
<dbReference type="InterPro" id="IPR011990">
    <property type="entry name" value="TPR-like_helical_dom_sf"/>
</dbReference>
<dbReference type="Pfam" id="PF14280">
    <property type="entry name" value="DUF4365"/>
    <property type="match status" value="1"/>
</dbReference>
<protein>
    <recommendedName>
        <fullName evidence="1">DUF4365 domain-containing protein</fullName>
    </recommendedName>
</protein>
<dbReference type="RefSeq" id="WP_092555701.1">
    <property type="nucleotide sequence ID" value="NZ_BOMJ01000122.1"/>
</dbReference>
<dbReference type="STRING" id="113562.SAMN04489716_9211"/>
<dbReference type="Gene3D" id="1.25.40.10">
    <property type="entry name" value="Tetratricopeptide repeat domain"/>
    <property type="match status" value="1"/>
</dbReference>
<feature type="domain" description="DUF4365" evidence="1">
    <location>
        <begin position="9"/>
        <end position="143"/>
    </location>
</feature>
<name>A0A1H2DCI3_9ACTN</name>
<organism evidence="2 3">
    <name type="scientific">Actinoplanes derwentensis</name>
    <dbReference type="NCBI Taxonomy" id="113562"/>
    <lineage>
        <taxon>Bacteria</taxon>
        <taxon>Bacillati</taxon>
        <taxon>Actinomycetota</taxon>
        <taxon>Actinomycetes</taxon>
        <taxon>Micromonosporales</taxon>
        <taxon>Micromonosporaceae</taxon>
        <taxon>Actinoplanes</taxon>
    </lineage>
</organism>
<proteinExistence type="predicted"/>
<dbReference type="EMBL" id="LT629758">
    <property type="protein sequence ID" value="SDT80455.1"/>
    <property type="molecule type" value="Genomic_DNA"/>
</dbReference>
<evidence type="ECO:0000259" key="1">
    <source>
        <dbReference type="Pfam" id="PF14280"/>
    </source>
</evidence>
<evidence type="ECO:0000313" key="2">
    <source>
        <dbReference type="EMBL" id="SDT80455.1"/>
    </source>
</evidence>
<dbReference type="Proteomes" id="UP000198688">
    <property type="component" value="Chromosome I"/>
</dbReference>
<gene>
    <name evidence="2" type="ORF">SAMN04489716_9211</name>
</gene>
<dbReference type="OrthoDB" id="4951670at2"/>
<keyword evidence="3" id="KW-1185">Reference proteome</keyword>
<dbReference type="InterPro" id="IPR025375">
    <property type="entry name" value="DUF4365"/>
</dbReference>
<accession>A0A1H2DCI3</accession>
<sequence length="756" mass="81642">MTATSAQMERIGVAAVDAAFSAVGWAFREQIVADHGIDAHAEVDGLTSVPTGRYLAVQIKCGPSFFKSSTANGWRFREDTKHLNYWLANLMPVILVLVDPQTKIGYWVQITHEAVHYTGKGWWIEVPKTQVLDESSHPALRDLALATMPALPDPVAQALPLLPPSAVQALSALDTVDRDGSLRLAKVLTEGRARPRETVEALLTASQSWPHATLLRLATIGAYANEHGHRDLAAAAFALASERAPATGDGVERLRLRGIAALMALSADDRDRAAELLGDARATAGASLLADVAVRAFDADEAGRDDALESLLGAIGDERLDAEPTCLLFLAERAFVHGDLHSSLELYERACRRHPSIIGGRLALARVLIERVLQGRSVMPHPDQQKALELATAVRDEIRRWSGPSETAHRTIVQQRMIAQAFAEVIHLATPVASGGAAFEREATDPVVATCGAQAGMALGNHALAARFADAMRGTPAEPMLRAITADPDLPRDQTITVWRELLATATTPSATRSCLLQLATRGALTADDLTRHTEDANLDDEDRTVFTARTIAGAGDLDTAIVMLQPLTSPAAREILAELLHAAGRSGEAVAVCDDLWRRTHTLKALQDKVNILAESGDLDGAEDCATVLLASRELPAEHRSLLHWRRIQRRAAQGDWDGVQTCCRDALQDQPGDDITWALICAQLNQDDWDAAWDTYRQLRPTVGDSALVRPWAELHARFGPVPRQQALAAELAARFAGDQEAAEHLARLSAAAP</sequence>
<evidence type="ECO:0000313" key="3">
    <source>
        <dbReference type="Proteomes" id="UP000198688"/>
    </source>
</evidence>
<dbReference type="AlphaFoldDB" id="A0A1H2DCI3"/>